<dbReference type="AlphaFoldDB" id="A0A7J0EF84"/>
<dbReference type="EMBL" id="BJWL01000003">
    <property type="protein sequence ID" value="GFY84297.1"/>
    <property type="molecule type" value="Genomic_DNA"/>
</dbReference>
<reference evidence="3 4" key="1">
    <citation type="submission" date="2019-07" db="EMBL/GenBank/DDBJ databases">
        <title>De Novo Assembly of kiwifruit Actinidia rufa.</title>
        <authorList>
            <person name="Sugita-Konishi S."/>
            <person name="Sato K."/>
            <person name="Mori E."/>
            <person name="Abe Y."/>
            <person name="Kisaki G."/>
            <person name="Hamano K."/>
            <person name="Suezawa K."/>
            <person name="Otani M."/>
            <person name="Fukuda T."/>
            <person name="Manabe T."/>
            <person name="Gomi K."/>
            <person name="Tabuchi M."/>
            <person name="Akimitsu K."/>
            <person name="Kataoka I."/>
        </authorList>
    </citation>
    <scope>NUCLEOTIDE SEQUENCE [LARGE SCALE GENOMIC DNA]</scope>
    <source>
        <strain evidence="4">cv. Fuchu</strain>
    </source>
</reference>
<name>A0A7J0EF84_9ERIC</name>
<feature type="transmembrane region" description="Helical" evidence="2">
    <location>
        <begin position="152"/>
        <end position="173"/>
    </location>
</feature>
<dbReference type="Pfam" id="PF04749">
    <property type="entry name" value="PLAC8"/>
    <property type="match status" value="1"/>
</dbReference>
<organism evidence="3 4">
    <name type="scientific">Actinidia rufa</name>
    <dbReference type="NCBI Taxonomy" id="165716"/>
    <lineage>
        <taxon>Eukaryota</taxon>
        <taxon>Viridiplantae</taxon>
        <taxon>Streptophyta</taxon>
        <taxon>Embryophyta</taxon>
        <taxon>Tracheophyta</taxon>
        <taxon>Spermatophyta</taxon>
        <taxon>Magnoliopsida</taxon>
        <taxon>eudicotyledons</taxon>
        <taxon>Gunneridae</taxon>
        <taxon>Pentapetalae</taxon>
        <taxon>asterids</taxon>
        <taxon>Ericales</taxon>
        <taxon>Actinidiaceae</taxon>
        <taxon>Actinidia</taxon>
    </lineage>
</organism>
<gene>
    <name evidence="3" type="ORF">Acr_03g0010710</name>
</gene>
<dbReference type="PANTHER" id="PTHR15907">
    <property type="entry name" value="DUF614 FAMILY PROTEIN-RELATED"/>
    <property type="match status" value="1"/>
</dbReference>
<keyword evidence="2" id="KW-0472">Membrane</keyword>
<evidence type="ECO:0000256" key="2">
    <source>
        <dbReference type="SAM" id="Phobius"/>
    </source>
</evidence>
<evidence type="ECO:0000313" key="3">
    <source>
        <dbReference type="EMBL" id="GFY84297.1"/>
    </source>
</evidence>
<evidence type="ECO:0000313" key="4">
    <source>
        <dbReference type="Proteomes" id="UP000585474"/>
    </source>
</evidence>
<feature type="region of interest" description="Disordered" evidence="1">
    <location>
        <begin position="1"/>
        <end position="31"/>
    </location>
</feature>
<keyword evidence="2" id="KW-1133">Transmembrane helix</keyword>
<dbReference type="NCBIfam" id="TIGR01571">
    <property type="entry name" value="A_thal_Cys_rich"/>
    <property type="match status" value="1"/>
</dbReference>
<comment type="caution">
    <text evidence="3">The sequence shown here is derived from an EMBL/GenBank/DDBJ whole genome shotgun (WGS) entry which is preliminary data.</text>
</comment>
<keyword evidence="2" id="KW-0812">Transmembrane</keyword>
<proteinExistence type="predicted"/>
<dbReference type="InterPro" id="IPR006461">
    <property type="entry name" value="PLAC_motif_containing"/>
</dbReference>
<protein>
    <submittedName>
        <fullName evidence="3">PLAC8 family protein</fullName>
    </submittedName>
</protein>
<dbReference type="Proteomes" id="UP000585474">
    <property type="component" value="Unassembled WGS sequence"/>
</dbReference>
<evidence type="ECO:0000256" key="1">
    <source>
        <dbReference type="SAM" id="MobiDB-lite"/>
    </source>
</evidence>
<feature type="transmembrane region" description="Helical" evidence="2">
    <location>
        <begin position="125"/>
        <end position="146"/>
    </location>
</feature>
<sequence>MARKGSPAKEVTERSGLVFEDQMEEGGPQSRYVKLTKDQAPLEDIKPGELNQPIDVPQLHVRKCNECGQALPESFEPPGNEPWTTGIFGCAEDTESCWTGLFCPCVLFGRNVESLREDTPWTTPCICHAIFVEGGIALAAATAVFHGIDPRTSFLICEGLLFSWWMCGIYTGLFRQSLQKKYHLKQLHSVALFKTRSTNPEAVSSSLRIATLPKVMHVLNLDENAAIQIASCVELQILYNHRKDEKALPKRKLPVRPLCGALHHALVCLVPRAPGNEGTALR</sequence>
<dbReference type="OrthoDB" id="1045822at2759"/>
<accession>A0A7J0EF84</accession>
<keyword evidence="4" id="KW-1185">Reference proteome</keyword>